<dbReference type="AlphaFoldDB" id="A0A918XL40"/>
<protein>
    <submittedName>
        <fullName evidence="1">Uncharacterized protein</fullName>
    </submittedName>
</protein>
<accession>A0A918XL40</accession>
<name>A0A918XL40_9ACTN</name>
<dbReference type="RefSeq" id="WP_193518680.1">
    <property type="nucleotide sequence ID" value="NZ_BMXL01000043.1"/>
</dbReference>
<gene>
    <name evidence="1" type="ORF">GCM10007147_44540</name>
</gene>
<keyword evidence="2" id="KW-1185">Reference proteome</keyword>
<evidence type="ECO:0000313" key="1">
    <source>
        <dbReference type="EMBL" id="GHD36899.1"/>
    </source>
</evidence>
<organism evidence="1 2">
    <name type="scientific">Nocardiopsis kunsanensis</name>
    <dbReference type="NCBI Taxonomy" id="141693"/>
    <lineage>
        <taxon>Bacteria</taxon>
        <taxon>Bacillati</taxon>
        <taxon>Actinomycetota</taxon>
        <taxon>Actinomycetes</taxon>
        <taxon>Streptosporangiales</taxon>
        <taxon>Nocardiopsidaceae</taxon>
        <taxon>Nocardiopsis</taxon>
    </lineage>
</organism>
<reference evidence="1 2" key="1">
    <citation type="journal article" date="2014" name="Int. J. Syst. Evol. Microbiol.">
        <title>Complete genome sequence of Corynebacterium casei LMG S-19264T (=DSM 44701T), isolated from a smear-ripened cheese.</title>
        <authorList>
            <consortium name="US DOE Joint Genome Institute (JGI-PGF)"/>
            <person name="Walter F."/>
            <person name="Albersmeier A."/>
            <person name="Kalinowski J."/>
            <person name="Ruckert C."/>
        </authorList>
    </citation>
    <scope>NUCLEOTIDE SEQUENCE [LARGE SCALE GENOMIC DNA]</scope>
    <source>
        <strain evidence="1 2">KCTC 19473</strain>
    </source>
</reference>
<dbReference type="EMBL" id="BMXL01000043">
    <property type="protein sequence ID" value="GHD36899.1"/>
    <property type="molecule type" value="Genomic_DNA"/>
</dbReference>
<evidence type="ECO:0000313" key="2">
    <source>
        <dbReference type="Proteomes" id="UP000654947"/>
    </source>
</evidence>
<comment type="caution">
    <text evidence="1">The sequence shown here is derived from an EMBL/GenBank/DDBJ whole genome shotgun (WGS) entry which is preliminary data.</text>
</comment>
<dbReference type="Proteomes" id="UP000654947">
    <property type="component" value="Unassembled WGS sequence"/>
</dbReference>
<proteinExistence type="predicted"/>
<sequence>MYAHRADQNRPDQLTVRMQAWDRWDWCTVPSRNWYAPVQPNAFNSPGRLSSIVSLACSP</sequence>